<dbReference type="InterPro" id="IPR017970">
    <property type="entry name" value="Homeobox_CS"/>
</dbReference>
<organism evidence="9 10">
    <name type="scientific">Podarcis lilfordi</name>
    <name type="common">Lilford's wall lizard</name>
    <dbReference type="NCBI Taxonomy" id="74358"/>
    <lineage>
        <taxon>Eukaryota</taxon>
        <taxon>Metazoa</taxon>
        <taxon>Chordata</taxon>
        <taxon>Craniata</taxon>
        <taxon>Vertebrata</taxon>
        <taxon>Euteleostomi</taxon>
        <taxon>Lepidosauria</taxon>
        <taxon>Squamata</taxon>
        <taxon>Bifurcata</taxon>
        <taxon>Unidentata</taxon>
        <taxon>Episquamata</taxon>
        <taxon>Laterata</taxon>
        <taxon>Lacertibaenia</taxon>
        <taxon>Lacertidae</taxon>
        <taxon>Podarcis</taxon>
    </lineage>
</organism>
<evidence type="ECO:0000256" key="7">
    <source>
        <dbReference type="SAM" id="MobiDB-lite"/>
    </source>
</evidence>
<dbReference type="SMART" id="SM00389">
    <property type="entry name" value="HOX"/>
    <property type="match status" value="1"/>
</dbReference>
<keyword evidence="3 6" id="KW-0371">Homeobox</keyword>
<dbReference type="GO" id="GO:0005634">
    <property type="term" value="C:nucleus"/>
    <property type="evidence" value="ECO:0007669"/>
    <property type="project" value="UniProtKB-SubCell"/>
</dbReference>
<evidence type="ECO:0000256" key="6">
    <source>
        <dbReference type="RuleBase" id="RU000682"/>
    </source>
</evidence>
<dbReference type="GO" id="GO:0003677">
    <property type="term" value="F:DNA binding"/>
    <property type="evidence" value="ECO:0007669"/>
    <property type="project" value="UniProtKB-KW"/>
</dbReference>
<dbReference type="InterPro" id="IPR050848">
    <property type="entry name" value="Homeobox_TF"/>
</dbReference>
<dbReference type="InterPro" id="IPR000047">
    <property type="entry name" value="HTH_motif"/>
</dbReference>
<feature type="region of interest" description="Disordered" evidence="7">
    <location>
        <begin position="174"/>
        <end position="198"/>
    </location>
</feature>
<evidence type="ECO:0000256" key="3">
    <source>
        <dbReference type="ARBA" id="ARBA00023155"/>
    </source>
</evidence>
<dbReference type="EMBL" id="OX395133">
    <property type="protein sequence ID" value="CAI5780864.1"/>
    <property type="molecule type" value="Genomic_DNA"/>
</dbReference>
<comment type="subcellular location">
    <subcellularLocation>
        <location evidence="1 6">Nucleus</location>
    </subcellularLocation>
</comment>
<keyword evidence="2 6" id="KW-0238">DNA-binding</keyword>
<evidence type="ECO:0000259" key="8">
    <source>
        <dbReference type="SMART" id="SM00389"/>
    </source>
</evidence>
<evidence type="ECO:0000256" key="5">
    <source>
        <dbReference type="ARBA" id="ARBA00038196"/>
    </source>
</evidence>
<dbReference type="PANTHER" id="PTHR24333">
    <property type="entry name" value="HOMEO BOX HB9 LIKE A-RELATED"/>
    <property type="match status" value="1"/>
</dbReference>
<dbReference type="PROSITE" id="PS00027">
    <property type="entry name" value="HOMEOBOX_1"/>
    <property type="match status" value="1"/>
</dbReference>
<protein>
    <submittedName>
        <fullName evidence="9">Homeobox MSX-1</fullName>
    </submittedName>
</protein>
<feature type="domain" description="Homeobox" evidence="8">
    <location>
        <begin position="116"/>
        <end position="178"/>
    </location>
</feature>
<dbReference type="PRINTS" id="PR00031">
    <property type="entry name" value="HTHREPRESSR"/>
</dbReference>
<feature type="region of interest" description="Disordered" evidence="7">
    <location>
        <begin position="61"/>
        <end position="82"/>
    </location>
</feature>
<dbReference type="Pfam" id="PF00046">
    <property type="entry name" value="Homeodomain"/>
    <property type="match status" value="1"/>
</dbReference>
<evidence type="ECO:0000313" key="9">
    <source>
        <dbReference type="EMBL" id="CAI5780864.1"/>
    </source>
</evidence>
<reference evidence="9" key="1">
    <citation type="submission" date="2022-12" db="EMBL/GenBank/DDBJ databases">
        <authorList>
            <person name="Alioto T."/>
            <person name="Alioto T."/>
            <person name="Gomez Garrido J."/>
        </authorList>
    </citation>
    <scope>NUCLEOTIDE SEQUENCE</scope>
</reference>
<keyword evidence="4 6" id="KW-0539">Nucleus</keyword>
<dbReference type="Proteomes" id="UP001178461">
    <property type="component" value="Chromosome 8"/>
</dbReference>
<name>A0AA35PAA1_9SAUR</name>
<gene>
    <name evidence="9" type="ORF">PODLI_1B012094</name>
</gene>
<dbReference type="CDD" id="cd00086">
    <property type="entry name" value="homeodomain"/>
    <property type="match status" value="1"/>
</dbReference>
<dbReference type="InterPro" id="IPR001356">
    <property type="entry name" value="HD"/>
</dbReference>
<dbReference type="SUPFAM" id="SSF46689">
    <property type="entry name" value="Homeodomain-like"/>
    <property type="match status" value="1"/>
</dbReference>
<sequence>MANTERLPLSLLVSRDGAATLAPQLQPLWHHPSRWDLLVPQRTKPTQRVADFSIRSILAQDGSEGEGETHQEPAEGASVTPWGSPSQGYTWMDCGHLKPPSVPKMKQMSCGPRPPYRSPRVPFSASQLGILESSFQQTHYLSTEQMKEVALLLGLTENRVKIWFQNRRARERRDFMKQHGAATATPSAKETPLQGHPP</sequence>
<dbReference type="PANTHER" id="PTHR24333:SF5">
    <property type="entry name" value="VENT HOMEOBOX"/>
    <property type="match status" value="1"/>
</dbReference>
<accession>A0AA35PAA1</accession>
<dbReference type="Gene3D" id="1.10.10.60">
    <property type="entry name" value="Homeodomain-like"/>
    <property type="match status" value="1"/>
</dbReference>
<evidence type="ECO:0000256" key="2">
    <source>
        <dbReference type="ARBA" id="ARBA00023125"/>
    </source>
</evidence>
<keyword evidence="10" id="KW-1185">Reference proteome</keyword>
<comment type="similarity">
    <text evidence="5">Belongs to the BAR homeobox family.</text>
</comment>
<dbReference type="InterPro" id="IPR009057">
    <property type="entry name" value="Homeodomain-like_sf"/>
</dbReference>
<dbReference type="GO" id="GO:0000981">
    <property type="term" value="F:DNA-binding transcription factor activity, RNA polymerase II-specific"/>
    <property type="evidence" value="ECO:0007669"/>
    <property type="project" value="InterPro"/>
</dbReference>
<evidence type="ECO:0000313" key="10">
    <source>
        <dbReference type="Proteomes" id="UP001178461"/>
    </source>
</evidence>
<evidence type="ECO:0000256" key="4">
    <source>
        <dbReference type="ARBA" id="ARBA00023242"/>
    </source>
</evidence>
<dbReference type="AlphaFoldDB" id="A0AA35PAA1"/>
<proteinExistence type="inferred from homology"/>
<evidence type="ECO:0000256" key="1">
    <source>
        <dbReference type="ARBA" id="ARBA00004123"/>
    </source>
</evidence>